<dbReference type="Pfam" id="PF01965">
    <property type="entry name" value="DJ-1_PfpI"/>
    <property type="match status" value="1"/>
</dbReference>
<dbReference type="Gene3D" id="3.40.50.880">
    <property type="match status" value="1"/>
</dbReference>
<dbReference type="NCBIfam" id="TIGR01383">
    <property type="entry name" value="not_thiJ"/>
    <property type="match status" value="1"/>
</dbReference>
<dbReference type="InterPro" id="IPR006287">
    <property type="entry name" value="DJ-1"/>
</dbReference>
<dbReference type="AlphaFoldDB" id="A0A6G5QJ95"/>
<gene>
    <name evidence="2" type="ORF">CMUC_1809</name>
</gene>
<protein>
    <submittedName>
        <fullName evidence="2">DJ-1/PfpI family protein (DUF4066 domain)</fullName>
    </submittedName>
</protein>
<organism evidence="2 3">
    <name type="scientific">Campylobacter mucosalis CCUG 21559</name>
    <dbReference type="NCBI Taxonomy" id="1032067"/>
    <lineage>
        <taxon>Bacteria</taxon>
        <taxon>Pseudomonadati</taxon>
        <taxon>Campylobacterota</taxon>
        <taxon>Epsilonproteobacteria</taxon>
        <taxon>Campylobacterales</taxon>
        <taxon>Campylobacteraceae</taxon>
        <taxon>Campylobacter</taxon>
    </lineage>
</organism>
<dbReference type="PANTHER" id="PTHR48094:SF12">
    <property type="entry name" value="PARKINSON DISEASE PROTEIN 7 HOMOLOG"/>
    <property type="match status" value="1"/>
</dbReference>
<dbReference type="InterPro" id="IPR002818">
    <property type="entry name" value="DJ-1/PfpI"/>
</dbReference>
<sequence length="187" mass="19850">MKSVAILLADGFEEIEALATADILRRAGVAVSLVGVNQNFIRGTHDIIVKSDITLDEFGDKSFDMIVLPGGLPGASNLALNKNVIEIVRDFDSKGKFLAAICAAPMVLGEAGVLKDSFTCYPGFESNIKAGSAKYTSEKNVVKDKNIITAKGPALSLEFALFIVSELVGKQTSDSLKSDLLLELVNA</sequence>
<dbReference type="SUPFAM" id="SSF52317">
    <property type="entry name" value="Class I glutamine amidotransferase-like"/>
    <property type="match status" value="1"/>
</dbReference>
<dbReference type="GO" id="GO:0005737">
    <property type="term" value="C:cytoplasm"/>
    <property type="evidence" value="ECO:0007669"/>
    <property type="project" value="TreeGrafter"/>
</dbReference>
<evidence type="ECO:0000313" key="2">
    <source>
        <dbReference type="EMBL" id="QCD45556.1"/>
    </source>
</evidence>
<dbReference type="RefSeq" id="WP_171994244.1">
    <property type="nucleotide sequence ID" value="NZ_CP012542.1"/>
</dbReference>
<evidence type="ECO:0000259" key="1">
    <source>
        <dbReference type="Pfam" id="PF01965"/>
    </source>
</evidence>
<feature type="domain" description="DJ-1/PfpI" evidence="1">
    <location>
        <begin position="2"/>
        <end position="165"/>
    </location>
</feature>
<proteinExistence type="predicted"/>
<dbReference type="Proteomes" id="UP000503264">
    <property type="component" value="Chromosome"/>
</dbReference>
<evidence type="ECO:0000313" key="3">
    <source>
        <dbReference type="Proteomes" id="UP000503264"/>
    </source>
</evidence>
<dbReference type="InterPro" id="IPR029062">
    <property type="entry name" value="Class_I_gatase-like"/>
</dbReference>
<dbReference type="PANTHER" id="PTHR48094">
    <property type="entry name" value="PROTEIN/NUCLEIC ACID DEGLYCASE DJ-1-RELATED"/>
    <property type="match status" value="1"/>
</dbReference>
<keyword evidence="3" id="KW-1185">Reference proteome</keyword>
<accession>A0A6G5QJ95</accession>
<dbReference type="InterPro" id="IPR050325">
    <property type="entry name" value="Prot/Nucl_acid_deglycase"/>
</dbReference>
<dbReference type="CDD" id="cd03135">
    <property type="entry name" value="GATase1_DJ-1"/>
    <property type="match status" value="1"/>
</dbReference>
<dbReference type="EMBL" id="CP012542">
    <property type="protein sequence ID" value="QCD45556.1"/>
    <property type="molecule type" value="Genomic_DNA"/>
</dbReference>
<reference evidence="2 3" key="1">
    <citation type="submission" date="2016-07" db="EMBL/GenBank/DDBJ databases">
        <title>Comparative genomics of the Campylobacter concisus group.</title>
        <authorList>
            <person name="Miller W.G."/>
            <person name="Yee E."/>
            <person name="Chapman M.H."/>
            <person name="Huynh S."/>
            <person name="Bono J.L."/>
            <person name="On S.L.W."/>
            <person name="StLeger J."/>
            <person name="Foster G."/>
            <person name="Parker C.T."/>
        </authorList>
    </citation>
    <scope>NUCLEOTIDE SEQUENCE [LARGE SCALE GENOMIC DNA]</scope>
    <source>
        <strain evidence="2 3">CCUG 21559</strain>
    </source>
</reference>
<name>A0A6G5QJ95_9BACT</name>